<organism evidence="5 6">
    <name type="scientific">Rarobacter faecitabidus</name>
    <dbReference type="NCBI Taxonomy" id="13243"/>
    <lineage>
        <taxon>Bacteria</taxon>
        <taxon>Bacillati</taxon>
        <taxon>Actinomycetota</taxon>
        <taxon>Actinomycetes</taxon>
        <taxon>Micrococcales</taxon>
        <taxon>Rarobacteraceae</taxon>
        <taxon>Rarobacter</taxon>
    </lineage>
</organism>
<dbReference type="SUPFAM" id="SSF53223">
    <property type="entry name" value="Aminoacid dehydrogenase-like, N-terminal domain"/>
    <property type="match status" value="1"/>
</dbReference>
<dbReference type="AlphaFoldDB" id="A0A542ZVY5"/>
<dbReference type="InterPro" id="IPR041121">
    <property type="entry name" value="SDH_C"/>
</dbReference>
<dbReference type="GO" id="GO:0009073">
    <property type="term" value="P:aromatic amino acid family biosynthetic process"/>
    <property type="evidence" value="ECO:0007669"/>
    <property type="project" value="UniProtKB-KW"/>
</dbReference>
<dbReference type="GO" id="GO:0050661">
    <property type="term" value="F:NADP binding"/>
    <property type="evidence" value="ECO:0007669"/>
    <property type="project" value="TreeGrafter"/>
</dbReference>
<dbReference type="NCBIfam" id="NF001311">
    <property type="entry name" value="PRK00258.1-3"/>
    <property type="match status" value="1"/>
</dbReference>
<dbReference type="Gene3D" id="3.40.50.720">
    <property type="entry name" value="NAD(P)-binding Rossmann-like Domain"/>
    <property type="match status" value="1"/>
</dbReference>
<comment type="pathway">
    <text evidence="1">Metabolic intermediate biosynthesis; chorismate biosynthesis; chorismate from D-erythrose 4-phosphate and phosphoenolpyruvate: step 4/7.</text>
</comment>
<evidence type="ECO:0000259" key="3">
    <source>
        <dbReference type="Pfam" id="PF08501"/>
    </source>
</evidence>
<accession>A0A542ZVY5</accession>
<protein>
    <submittedName>
        <fullName evidence="5">Shikimate dehydrogenase</fullName>
    </submittedName>
</protein>
<dbReference type="EMBL" id="VFOS01000001">
    <property type="protein sequence ID" value="TQL64469.1"/>
    <property type="molecule type" value="Genomic_DNA"/>
</dbReference>
<dbReference type="GO" id="GO:0019632">
    <property type="term" value="P:shikimate metabolic process"/>
    <property type="evidence" value="ECO:0007669"/>
    <property type="project" value="TreeGrafter"/>
</dbReference>
<comment type="caution">
    <text evidence="5">The sequence shown here is derived from an EMBL/GenBank/DDBJ whole genome shotgun (WGS) entry which is preliminary data.</text>
</comment>
<dbReference type="Gene3D" id="3.40.50.10860">
    <property type="entry name" value="Leucine Dehydrogenase, chain A, domain 1"/>
    <property type="match status" value="1"/>
</dbReference>
<dbReference type="Proteomes" id="UP000315389">
    <property type="component" value="Unassembled WGS sequence"/>
</dbReference>
<dbReference type="InterPro" id="IPR013708">
    <property type="entry name" value="Shikimate_DH-bd_N"/>
</dbReference>
<proteinExistence type="predicted"/>
<feature type="domain" description="SDH C-terminal" evidence="4">
    <location>
        <begin position="251"/>
        <end position="281"/>
    </location>
</feature>
<dbReference type="PANTHER" id="PTHR21089:SF1">
    <property type="entry name" value="BIFUNCTIONAL 3-DEHYDROQUINATE DEHYDRATASE_SHIKIMATE DEHYDROGENASE, CHLOROPLASTIC"/>
    <property type="match status" value="1"/>
</dbReference>
<dbReference type="GO" id="GO:0005829">
    <property type="term" value="C:cytosol"/>
    <property type="evidence" value="ECO:0007669"/>
    <property type="project" value="TreeGrafter"/>
</dbReference>
<dbReference type="RefSeq" id="WP_142119449.1">
    <property type="nucleotide sequence ID" value="NZ_BAAASV010000003.1"/>
</dbReference>
<evidence type="ECO:0000256" key="1">
    <source>
        <dbReference type="ARBA" id="ARBA00004871"/>
    </source>
</evidence>
<dbReference type="InterPro" id="IPR036291">
    <property type="entry name" value="NAD(P)-bd_dom_sf"/>
</dbReference>
<keyword evidence="2" id="KW-0057">Aromatic amino acid biosynthesis</keyword>
<sequence>MTRSAAVLGHPITHSLSPVLHRAAYRSLGLDWTYEAIDVDEPQFAGFLAHLDDSWAGLSLTMPLKREVLTFLDERSANVVATGAANTVVFDRSGSDVRLVGENTDIRGIEVALGEPGMPLADLAHGGGDAVVLGAGATAASALAALADAGFAEVHVVVRSLARSTAVQAAASALGVRAHFHLTGEFLPTVEGAGVLISTLPGGAADGFARELASAGVRVRTDAPLLDVAYDRRPSDLGRAWQGAGGTYVSGERMLLHQAVEQVALFTGQRPDVAVMDAALREAIGVR</sequence>
<reference evidence="5 6" key="1">
    <citation type="submission" date="2019-06" db="EMBL/GenBank/DDBJ databases">
        <title>Sequencing the genomes of 1000 actinobacteria strains.</title>
        <authorList>
            <person name="Klenk H.-P."/>
        </authorList>
    </citation>
    <scope>NUCLEOTIDE SEQUENCE [LARGE SCALE GENOMIC DNA]</scope>
    <source>
        <strain evidence="5 6">DSM 4813</strain>
    </source>
</reference>
<dbReference type="InterPro" id="IPR022893">
    <property type="entry name" value="Shikimate_DH_fam"/>
</dbReference>
<gene>
    <name evidence="5" type="ORF">FB461_0973</name>
</gene>
<keyword evidence="6" id="KW-1185">Reference proteome</keyword>
<dbReference type="InterPro" id="IPR046346">
    <property type="entry name" value="Aminoacid_DH-like_N_sf"/>
</dbReference>
<evidence type="ECO:0000313" key="6">
    <source>
        <dbReference type="Proteomes" id="UP000315389"/>
    </source>
</evidence>
<dbReference type="GO" id="GO:0004764">
    <property type="term" value="F:shikimate 3-dehydrogenase (NADP+) activity"/>
    <property type="evidence" value="ECO:0007669"/>
    <property type="project" value="InterPro"/>
</dbReference>
<evidence type="ECO:0000259" key="4">
    <source>
        <dbReference type="Pfam" id="PF18317"/>
    </source>
</evidence>
<dbReference type="PANTHER" id="PTHR21089">
    <property type="entry name" value="SHIKIMATE DEHYDROGENASE"/>
    <property type="match status" value="1"/>
</dbReference>
<keyword evidence="2" id="KW-0028">Amino-acid biosynthesis</keyword>
<dbReference type="Pfam" id="PF08501">
    <property type="entry name" value="Shikimate_dh_N"/>
    <property type="match status" value="1"/>
</dbReference>
<feature type="domain" description="Shikimate dehydrogenase substrate binding N-terminal" evidence="3">
    <location>
        <begin position="7"/>
        <end position="88"/>
    </location>
</feature>
<dbReference type="OrthoDB" id="9776868at2"/>
<name>A0A542ZVY5_RARFA</name>
<dbReference type="SUPFAM" id="SSF51735">
    <property type="entry name" value="NAD(P)-binding Rossmann-fold domains"/>
    <property type="match status" value="1"/>
</dbReference>
<evidence type="ECO:0000256" key="2">
    <source>
        <dbReference type="ARBA" id="ARBA00023141"/>
    </source>
</evidence>
<dbReference type="Pfam" id="PF18317">
    <property type="entry name" value="SDH_C"/>
    <property type="match status" value="1"/>
</dbReference>
<evidence type="ECO:0000313" key="5">
    <source>
        <dbReference type="EMBL" id="TQL64469.1"/>
    </source>
</evidence>
<dbReference type="GO" id="GO:0009423">
    <property type="term" value="P:chorismate biosynthetic process"/>
    <property type="evidence" value="ECO:0007669"/>
    <property type="project" value="TreeGrafter"/>
</dbReference>